<sequence>MPKALRGTFEKCARKYARLCEAPSRDGVFFSPVPRPLPCSSGSSRVGRTLFTLWRGLLESYQVTSTAVDVNGANNGISFVVPEQCKPAEQASASSLDFFTDDNEQWQGIFGPHSSIETMIFFLHYSFVGVDAAAWVIAFCILDKLQLRHSVEKRMGRRCTLQRNIPFRLYLGNCWRNLFVAFSLALKWHTDYHITLNYLVSLLPSNSHDHSSLRGVCAQTEWDMCHSLNYDVSIRPAELLQLLEDFLTLEERECIMRSITHGTRLGSFFS</sequence>
<dbReference type="OrthoDB" id="277654at2759"/>
<feature type="transmembrane region" description="Helical" evidence="1">
    <location>
        <begin position="122"/>
        <end position="145"/>
    </location>
</feature>
<evidence type="ECO:0000313" key="2">
    <source>
        <dbReference type="EMBL" id="RNF03984.1"/>
    </source>
</evidence>
<comment type="caution">
    <text evidence="2">The sequence shown here is derived from an EMBL/GenBank/DDBJ whole genome shotgun (WGS) entry which is preliminary data.</text>
</comment>
<keyword evidence="1" id="KW-1133">Transmembrane helix</keyword>
<protein>
    <submittedName>
        <fullName evidence="2">Uncharacterized protein</fullName>
    </submittedName>
</protein>
<accession>A0A422NET6</accession>
<reference evidence="2 3" key="1">
    <citation type="journal article" date="2018" name="BMC Genomics">
        <title>Genomic comparison of Trypanosoma conorhini and Trypanosoma rangeli to Trypanosoma cruzi strains of high and low virulence.</title>
        <authorList>
            <person name="Bradwell K.R."/>
            <person name="Koparde V.N."/>
            <person name="Matveyev A.V."/>
            <person name="Serrano M.G."/>
            <person name="Alves J.M."/>
            <person name="Parikh H."/>
            <person name="Huang B."/>
            <person name="Lee V."/>
            <person name="Espinosa-Alvarez O."/>
            <person name="Ortiz P.A."/>
            <person name="Costa-Martins A.G."/>
            <person name="Teixeira M.M."/>
            <person name="Buck G.A."/>
        </authorList>
    </citation>
    <scope>NUCLEOTIDE SEQUENCE [LARGE SCALE GENOMIC DNA]</scope>
    <source>
        <strain evidence="2 3">AM80</strain>
    </source>
</reference>
<name>A0A422NET6_TRYRA</name>
<dbReference type="GeneID" id="40329301"/>
<dbReference type="RefSeq" id="XP_029237830.1">
    <property type="nucleotide sequence ID" value="XM_029382250.1"/>
</dbReference>
<proteinExistence type="predicted"/>
<dbReference type="AlphaFoldDB" id="A0A422NET6"/>
<evidence type="ECO:0000313" key="3">
    <source>
        <dbReference type="Proteomes" id="UP000283634"/>
    </source>
</evidence>
<keyword evidence="1" id="KW-0472">Membrane</keyword>
<evidence type="ECO:0000256" key="1">
    <source>
        <dbReference type="SAM" id="Phobius"/>
    </source>
</evidence>
<dbReference type="VEuPathDB" id="TriTrypDB:TRSC58_02399"/>
<keyword evidence="3" id="KW-1185">Reference proteome</keyword>
<dbReference type="EMBL" id="MKGL01000177">
    <property type="protein sequence ID" value="RNF03984.1"/>
    <property type="molecule type" value="Genomic_DNA"/>
</dbReference>
<gene>
    <name evidence="2" type="ORF">TraAM80_05368</name>
</gene>
<organism evidence="2 3">
    <name type="scientific">Trypanosoma rangeli</name>
    <dbReference type="NCBI Taxonomy" id="5698"/>
    <lineage>
        <taxon>Eukaryota</taxon>
        <taxon>Discoba</taxon>
        <taxon>Euglenozoa</taxon>
        <taxon>Kinetoplastea</taxon>
        <taxon>Metakinetoplastina</taxon>
        <taxon>Trypanosomatida</taxon>
        <taxon>Trypanosomatidae</taxon>
        <taxon>Trypanosoma</taxon>
        <taxon>Herpetosoma</taxon>
    </lineage>
</organism>
<dbReference type="Proteomes" id="UP000283634">
    <property type="component" value="Unassembled WGS sequence"/>
</dbReference>
<dbReference type="OMA" id="LDYNCAV"/>
<keyword evidence="1" id="KW-0812">Transmembrane</keyword>